<dbReference type="Gene3D" id="3.40.50.1820">
    <property type="entry name" value="alpha/beta hydrolase"/>
    <property type="match status" value="1"/>
</dbReference>
<dbReference type="AlphaFoldDB" id="A0A2K1Q2S8"/>
<evidence type="ECO:0000259" key="1">
    <source>
        <dbReference type="Pfam" id="PF12697"/>
    </source>
</evidence>
<proteinExistence type="predicted"/>
<dbReference type="InterPro" id="IPR029058">
    <property type="entry name" value="AB_hydrolase_fold"/>
</dbReference>
<sequence length="211" mass="21886">MSRPRVVLLHGLWMHAPAMHWFASRLRGHGFDVAPIGYFSVLESTTSAVSRIMRALDERPGTHLVGHSLGGLLALQAATRSQPGRVVCLGSPLAGSRAADGVASRVPAGRSLIGQHHELLFQGAGALPAGIEVGMIAGTLPRGLGGVIARLPGPHDGTVAVEETRVPGLAGHVVVEASHSGLIFCREAADHAACFLRAGRFEETAALTAIA</sequence>
<gene>
    <name evidence="2" type="ORF">Lysil_0974</name>
</gene>
<dbReference type="PANTHER" id="PTHR37946">
    <property type="entry name" value="SLL1969 PROTEIN"/>
    <property type="match status" value="1"/>
</dbReference>
<dbReference type="Proteomes" id="UP000236220">
    <property type="component" value="Unassembled WGS sequence"/>
</dbReference>
<name>A0A2K1Q2S8_9GAMM</name>
<keyword evidence="2" id="KW-0378">Hydrolase</keyword>
<dbReference type="GO" id="GO:0016787">
    <property type="term" value="F:hydrolase activity"/>
    <property type="evidence" value="ECO:0007669"/>
    <property type="project" value="UniProtKB-KW"/>
</dbReference>
<comment type="caution">
    <text evidence="2">The sequence shown here is derived from an EMBL/GenBank/DDBJ whole genome shotgun (WGS) entry which is preliminary data.</text>
</comment>
<dbReference type="EMBL" id="NPZB01000001">
    <property type="protein sequence ID" value="PNS09345.1"/>
    <property type="molecule type" value="Genomic_DNA"/>
</dbReference>
<evidence type="ECO:0000313" key="2">
    <source>
        <dbReference type="EMBL" id="PNS09345.1"/>
    </source>
</evidence>
<dbReference type="RefSeq" id="WP_240600127.1">
    <property type="nucleotide sequence ID" value="NZ_NPZB01000001.1"/>
</dbReference>
<dbReference type="InterPro" id="IPR000073">
    <property type="entry name" value="AB_hydrolase_1"/>
</dbReference>
<organism evidence="2 3">
    <name type="scientific">Solilutibacter silvestris</name>
    <dbReference type="NCBI Taxonomy" id="1645665"/>
    <lineage>
        <taxon>Bacteria</taxon>
        <taxon>Pseudomonadati</taxon>
        <taxon>Pseudomonadota</taxon>
        <taxon>Gammaproteobacteria</taxon>
        <taxon>Lysobacterales</taxon>
        <taxon>Lysobacteraceae</taxon>
        <taxon>Solilutibacter</taxon>
    </lineage>
</organism>
<keyword evidence="3" id="KW-1185">Reference proteome</keyword>
<reference evidence="2 3" key="1">
    <citation type="submission" date="2017-08" db="EMBL/GenBank/DDBJ databases">
        <title>Lysobacter sylvestris genome.</title>
        <authorList>
            <person name="Zhang D.-C."/>
            <person name="Albuquerque L."/>
            <person name="Franca L."/>
            <person name="Froufe H.J.C."/>
            <person name="Barroso C."/>
            <person name="Egas C."/>
            <person name="Da Costa M."/>
            <person name="Margesin R."/>
        </authorList>
    </citation>
    <scope>NUCLEOTIDE SEQUENCE [LARGE SCALE GENOMIC DNA]</scope>
    <source>
        <strain evidence="2 3">AM20-91</strain>
    </source>
</reference>
<dbReference type="SUPFAM" id="SSF53474">
    <property type="entry name" value="alpha/beta-Hydrolases"/>
    <property type="match status" value="1"/>
</dbReference>
<feature type="domain" description="AB hydrolase-1" evidence="1">
    <location>
        <begin position="6"/>
        <end position="115"/>
    </location>
</feature>
<dbReference type="PANTHER" id="PTHR37946:SF1">
    <property type="entry name" value="SLL1969 PROTEIN"/>
    <property type="match status" value="1"/>
</dbReference>
<dbReference type="Pfam" id="PF12697">
    <property type="entry name" value="Abhydrolase_6"/>
    <property type="match status" value="1"/>
</dbReference>
<protein>
    <submittedName>
        <fullName evidence="2">Alpha/beta hydrolase</fullName>
    </submittedName>
</protein>
<accession>A0A2K1Q2S8</accession>
<evidence type="ECO:0000313" key="3">
    <source>
        <dbReference type="Proteomes" id="UP000236220"/>
    </source>
</evidence>